<evidence type="ECO:0000256" key="1">
    <source>
        <dbReference type="SAM" id="SignalP"/>
    </source>
</evidence>
<evidence type="ECO:0000313" key="4">
    <source>
        <dbReference type="Proteomes" id="UP000003688"/>
    </source>
</evidence>
<reference evidence="3 4" key="1">
    <citation type="journal article" date="2011" name="J. Bacteriol.">
        <title>Genome sequence of 'Pedosphaera parvula' Ellin514, an aerobic Verrucomicrobial isolate from pasture soil.</title>
        <authorList>
            <person name="Kant R."/>
            <person name="van Passel M.W."/>
            <person name="Sangwan P."/>
            <person name="Palva A."/>
            <person name="Lucas S."/>
            <person name="Copeland A."/>
            <person name="Lapidus A."/>
            <person name="Glavina Del Rio T."/>
            <person name="Dalin E."/>
            <person name="Tice H."/>
            <person name="Bruce D."/>
            <person name="Goodwin L."/>
            <person name="Pitluck S."/>
            <person name="Chertkov O."/>
            <person name="Larimer F.W."/>
            <person name="Land M.L."/>
            <person name="Hauser L."/>
            <person name="Brettin T.S."/>
            <person name="Detter J.C."/>
            <person name="Han S."/>
            <person name="de Vos W.M."/>
            <person name="Janssen P.H."/>
            <person name="Smidt H."/>
        </authorList>
    </citation>
    <scope>NUCLEOTIDE SEQUENCE [LARGE SCALE GENOMIC DNA]</scope>
    <source>
        <strain evidence="3 4">Ellin514</strain>
    </source>
</reference>
<dbReference type="Pfam" id="PF01425">
    <property type="entry name" value="Amidase"/>
    <property type="match status" value="1"/>
</dbReference>
<gene>
    <name evidence="3" type="ORF">Cflav_PD2873</name>
</gene>
<sequence length="558" mass="61199" precursor="true">MRQLMPLILLSILCGATSSFADADTNSITVETVTQAARLTGLQFSDAKYRLMLPGLRDQVASYEVLRKFPLSNAVPSAMLFNPIPVGAKFDVHRKKFKPASPGKVQLPKNMDELAYYSIGELGALIKSRQITSVQLTSFFLERLKRYGPKLECIVTLTESLALQQARQADKEIAAGKYRGPLHGIPFGVKDLLTTKGIPTTWGTAPYKNQIIDEDATVVKRLQDAGAILVAKLSMGELAWGEVWYGGMTRNPWNLKDGSSGSSAGPAAATSAGLVPFAIGSETHGSIISPCDRCGITGLRPSYGRISRTGAMALTWSMDKLGPICRTVEDCAIVFNTIYGPDGIDQTLCDLPFNYEAKARWQKLRIAYLKKDFENEKGERKENDAATLAKLRSLGATLVPIELPKLPIHDISFVISVEGAAAFDDLTISGRDDLMKRQGQHTWPNAFREARLFPAVEYIQATRVRYLLIQETARVLKDVDVFVAPSLAGDSELLTNLTGHPCVVVPNGFSKAGTPTSICFIGNLFKEAEILEIAKAYQDSTDFHKKHPDLDKERLVKE</sequence>
<dbReference type="RefSeq" id="WP_007416186.1">
    <property type="nucleotide sequence ID" value="NZ_ABOX02000023.1"/>
</dbReference>
<dbReference type="STRING" id="320771.Cflav_PD2873"/>
<proteinExistence type="predicted"/>
<accession>B9XK43</accession>
<dbReference type="SUPFAM" id="SSF75304">
    <property type="entry name" value="Amidase signature (AS) enzymes"/>
    <property type="match status" value="1"/>
</dbReference>
<evidence type="ECO:0000313" key="3">
    <source>
        <dbReference type="EMBL" id="EEF59866.1"/>
    </source>
</evidence>
<dbReference type="OrthoDB" id="9811471at2"/>
<dbReference type="InterPro" id="IPR036928">
    <property type="entry name" value="AS_sf"/>
</dbReference>
<protein>
    <submittedName>
        <fullName evidence="3">Amidase</fullName>
    </submittedName>
</protein>
<keyword evidence="1" id="KW-0732">Signal</keyword>
<feature type="signal peptide" evidence="1">
    <location>
        <begin position="1"/>
        <end position="21"/>
    </location>
</feature>
<dbReference type="InterPro" id="IPR000120">
    <property type="entry name" value="Amidase"/>
</dbReference>
<feature type="domain" description="Amidase" evidence="2">
    <location>
        <begin position="136"/>
        <end position="531"/>
    </location>
</feature>
<keyword evidence="4" id="KW-1185">Reference proteome</keyword>
<dbReference type="AlphaFoldDB" id="B9XK43"/>
<evidence type="ECO:0000259" key="2">
    <source>
        <dbReference type="Pfam" id="PF01425"/>
    </source>
</evidence>
<name>B9XK43_PEDPL</name>
<dbReference type="Gene3D" id="3.90.1300.10">
    <property type="entry name" value="Amidase signature (AS) domain"/>
    <property type="match status" value="1"/>
</dbReference>
<dbReference type="GO" id="GO:0050567">
    <property type="term" value="F:glutaminyl-tRNA synthase (glutamine-hydrolyzing) activity"/>
    <property type="evidence" value="ECO:0007669"/>
    <property type="project" value="TreeGrafter"/>
</dbReference>
<dbReference type="InterPro" id="IPR023631">
    <property type="entry name" value="Amidase_dom"/>
</dbReference>
<dbReference type="PANTHER" id="PTHR11895">
    <property type="entry name" value="TRANSAMIDASE"/>
    <property type="match status" value="1"/>
</dbReference>
<comment type="caution">
    <text evidence="3">The sequence shown here is derived from an EMBL/GenBank/DDBJ whole genome shotgun (WGS) entry which is preliminary data.</text>
</comment>
<dbReference type="PANTHER" id="PTHR11895:SF73">
    <property type="entry name" value="AMIDASE FAMILY PROTEIN"/>
    <property type="match status" value="1"/>
</dbReference>
<feature type="chain" id="PRO_5002894982" evidence="1">
    <location>
        <begin position="22"/>
        <end position="558"/>
    </location>
</feature>
<dbReference type="Proteomes" id="UP000003688">
    <property type="component" value="Unassembled WGS sequence"/>
</dbReference>
<organism evidence="3 4">
    <name type="scientific">Pedosphaera parvula (strain Ellin514)</name>
    <dbReference type="NCBI Taxonomy" id="320771"/>
    <lineage>
        <taxon>Bacteria</taxon>
        <taxon>Pseudomonadati</taxon>
        <taxon>Verrucomicrobiota</taxon>
        <taxon>Pedosphaerae</taxon>
        <taxon>Pedosphaerales</taxon>
        <taxon>Pedosphaeraceae</taxon>
        <taxon>Pedosphaera</taxon>
    </lineage>
</organism>
<dbReference type="EMBL" id="ABOX02000023">
    <property type="protein sequence ID" value="EEF59866.1"/>
    <property type="molecule type" value="Genomic_DNA"/>
</dbReference>